<evidence type="ECO:0000256" key="1">
    <source>
        <dbReference type="SAM" id="SignalP"/>
    </source>
</evidence>
<dbReference type="PROSITE" id="PS50076">
    <property type="entry name" value="DNAJ_2"/>
    <property type="match status" value="1"/>
</dbReference>
<dbReference type="STRING" id="5866.A0A061D5X6"/>
<organism evidence="3 4">
    <name type="scientific">Babesia bigemina</name>
    <dbReference type="NCBI Taxonomy" id="5866"/>
    <lineage>
        <taxon>Eukaryota</taxon>
        <taxon>Sar</taxon>
        <taxon>Alveolata</taxon>
        <taxon>Apicomplexa</taxon>
        <taxon>Aconoidasida</taxon>
        <taxon>Piroplasmida</taxon>
        <taxon>Babesiidae</taxon>
        <taxon>Babesia</taxon>
    </lineage>
</organism>
<dbReference type="SMART" id="SM00271">
    <property type="entry name" value="DnaJ"/>
    <property type="match status" value="1"/>
</dbReference>
<dbReference type="Pfam" id="PF01556">
    <property type="entry name" value="DnaJ_C"/>
    <property type="match status" value="1"/>
</dbReference>
<feature type="chain" id="PRO_5001600081" evidence="1">
    <location>
        <begin position="19"/>
        <end position="371"/>
    </location>
</feature>
<dbReference type="OrthoDB" id="550424at2759"/>
<dbReference type="PROSITE" id="PS00636">
    <property type="entry name" value="DNAJ_1"/>
    <property type="match status" value="1"/>
</dbReference>
<dbReference type="AlphaFoldDB" id="A0A061D5X6"/>
<dbReference type="Gene3D" id="2.60.260.20">
    <property type="entry name" value="Urease metallochaperone UreE, N-terminal domain"/>
    <property type="match status" value="2"/>
</dbReference>
<dbReference type="VEuPathDB" id="PiroplasmaDB:BBBOND_0300210"/>
<dbReference type="CDD" id="cd06257">
    <property type="entry name" value="DnaJ"/>
    <property type="match status" value="1"/>
</dbReference>
<feature type="domain" description="J" evidence="2">
    <location>
        <begin position="38"/>
        <end position="102"/>
    </location>
</feature>
<evidence type="ECO:0000313" key="4">
    <source>
        <dbReference type="Proteomes" id="UP000033188"/>
    </source>
</evidence>
<reference evidence="4" key="1">
    <citation type="journal article" date="2014" name="Nucleic Acids Res.">
        <title>The evolutionary dynamics of variant antigen genes in Babesia reveal a history of genomic innovation underlying host-parasite interaction.</title>
        <authorList>
            <person name="Jackson A.P."/>
            <person name="Otto T.D."/>
            <person name="Darby A."/>
            <person name="Ramaprasad A."/>
            <person name="Xia D."/>
            <person name="Echaide I.E."/>
            <person name="Farber M."/>
            <person name="Gahlot S."/>
            <person name="Gamble J."/>
            <person name="Gupta D."/>
            <person name="Gupta Y."/>
            <person name="Jackson L."/>
            <person name="Malandrin L."/>
            <person name="Malas T.B."/>
            <person name="Moussa E."/>
            <person name="Nair M."/>
            <person name="Reid A.J."/>
            <person name="Sanders M."/>
            <person name="Sharma J."/>
            <person name="Tracey A."/>
            <person name="Quail M.A."/>
            <person name="Weir W."/>
            <person name="Wastling J.M."/>
            <person name="Hall N."/>
            <person name="Willadsen P."/>
            <person name="Lingelbach K."/>
            <person name="Shiels B."/>
            <person name="Tait A."/>
            <person name="Berriman M."/>
            <person name="Allred D.R."/>
            <person name="Pain A."/>
        </authorList>
    </citation>
    <scope>NUCLEOTIDE SEQUENCE [LARGE SCALE GENOMIC DNA]</scope>
    <source>
        <strain evidence="4">Bond</strain>
    </source>
</reference>
<dbReference type="InterPro" id="IPR002939">
    <property type="entry name" value="DnaJ_C"/>
</dbReference>
<dbReference type="Proteomes" id="UP000033188">
    <property type="component" value="Chromosome 3"/>
</dbReference>
<dbReference type="InterPro" id="IPR008971">
    <property type="entry name" value="HSP40/DnaJ_pept-bd"/>
</dbReference>
<evidence type="ECO:0000313" key="3">
    <source>
        <dbReference type="EMBL" id="CDR96116.1"/>
    </source>
</evidence>
<protein>
    <submittedName>
        <fullName evidence="3">DnaJ domain containing protein, putative</fullName>
    </submittedName>
</protein>
<dbReference type="FunFam" id="2.60.260.20:FF:000013">
    <property type="entry name" value="DnaJ subfamily B member 11"/>
    <property type="match status" value="1"/>
</dbReference>
<feature type="signal peptide" evidence="1">
    <location>
        <begin position="1"/>
        <end position="18"/>
    </location>
</feature>
<dbReference type="GeneID" id="24564657"/>
<dbReference type="GO" id="GO:0030544">
    <property type="term" value="F:Hsp70 protein binding"/>
    <property type="evidence" value="ECO:0007669"/>
    <property type="project" value="InterPro"/>
</dbReference>
<dbReference type="CDD" id="cd10747">
    <property type="entry name" value="DnaJ_C"/>
    <property type="match status" value="1"/>
</dbReference>
<dbReference type="SUPFAM" id="SSF46565">
    <property type="entry name" value="Chaperone J-domain"/>
    <property type="match status" value="1"/>
</dbReference>
<sequence length="371" mass="41759">MKLRGIIGLVAILGIAHAQAWGFFGEEPEEDLFADKKCPYEVLGVKKSATASEIKRTFRQLSKKYHPDVSKEPDAAERYKEINEAYDILNNADKRKAYDEGGFAGLMRQSQSGGNDDGYDINDIFSNIFGFGGGRRRDEEMRAEALVYPLSIPLDVLYHGRDLTIKIQVNRLCPEYDECKVNRKDCQAAGVRLVTMQHGPGMFMQQQVRDHTCIGRHEGWKTSCSACPNGPTYVEDVNLELTIEPGAKQGQQIVMEGRGQERPGMKRGHVVFVIEEKPHQIYRREGNDLHRTMDITLKEALLGFDKTIDLFGESIEVAESGVTPHNHVIKIDQKGMPSDERGGFGDMYVSIRVIFPRRLSAEQIALIERAL</sequence>
<dbReference type="PRINTS" id="PR00625">
    <property type="entry name" value="JDOMAIN"/>
</dbReference>
<dbReference type="KEGG" id="bbig:BBBOND_0300210"/>
<dbReference type="GO" id="GO:0006457">
    <property type="term" value="P:protein folding"/>
    <property type="evidence" value="ECO:0007669"/>
    <property type="project" value="InterPro"/>
</dbReference>
<accession>A0A061D5X6</accession>
<keyword evidence="4" id="KW-1185">Reference proteome</keyword>
<dbReference type="OMA" id="YDECETK"/>
<dbReference type="InterPro" id="IPR036869">
    <property type="entry name" value="J_dom_sf"/>
</dbReference>
<keyword evidence="1" id="KW-0732">Signal</keyword>
<dbReference type="SUPFAM" id="SSF49493">
    <property type="entry name" value="HSP40/DnaJ peptide-binding domain"/>
    <property type="match status" value="2"/>
</dbReference>
<dbReference type="RefSeq" id="XP_012768302.1">
    <property type="nucleotide sequence ID" value="XM_012912848.1"/>
</dbReference>
<dbReference type="GO" id="GO:0051082">
    <property type="term" value="F:unfolded protein binding"/>
    <property type="evidence" value="ECO:0007669"/>
    <property type="project" value="InterPro"/>
</dbReference>
<dbReference type="Pfam" id="PF00226">
    <property type="entry name" value="DnaJ"/>
    <property type="match status" value="1"/>
</dbReference>
<dbReference type="Gene3D" id="1.10.287.110">
    <property type="entry name" value="DnaJ domain"/>
    <property type="match status" value="1"/>
</dbReference>
<proteinExistence type="predicted"/>
<dbReference type="PANTHER" id="PTHR43888">
    <property type="entry name" value="DNAJ-LIKE-2, ISOFORM A-RELATED"/>
    <property type="match status" value="1"/>
</dbReference>
<dbReference type="EMBL" id="LK391709">
    <property type="protein sequence ID" value="CDR96116.1"/>
    <property type="molecule type" value="Genomic_DNA"/>
</dbReference>
<name>A0A061D5X6_BABBI</name>
<dbReference type="InterPro" id="IPR018253">
    <property type="entry name" value="DnaJ_domain_CS"/>
</dbReference>
<dbReference type="InterPro" id="IPR001623">
    <property type="entry name" value="DnaJ_domain"/>
</dbReference>
<evidence type="ECO:0000259" key="2">
    <source>
        <dbReference type="PROSITE" id="PS50076"/>
    </source>
</evidence>
<gene>
    <name evidence="3" type="ORF">BBBOND_0300210</name>
</gene>
<dbReference type="InterPro" id="IPR044713">
    <property type="entry name" value="DNJA1/2-like"/>
</dbReference>
<dbReference type="Gene3D" id="2.10.230.10">
    <property type="entry name" value="Heat shock protein DnaJ, cysteine-rich domain"/>
    <property type="match status" value="1"/>
</dbReference>